<dbReference type="InterPro" id="IPR027417">
    <property type="entry name" value="P-loop_NTPase"/>
</dbReference>
<keyword evidence="2" id="KW-0699">rRNA-binding</keyword>
<dbReference type="PIRSF" id="PIRSF005814">
    <property type="entry name" value="MutS_YshD"/>
    <property type="match status" value="1"/>
</dbReference>
<dbReference type="AlphaFoldDB" id="A0A9D4VC44"/>
<keyword evidence="4" id="KW-0378">Hydrolase</keyword>
<organism evidence="10 11">
    <name type="scientific">Adiantum capillus-veneris</name>
    <name type="common">Maidenhair fern</name>
    <dbReference type="NCBI Taxonomy" id="13818"/>
    <lineage>
        <taxon>Eukaryota</taxon>
        <taxon>Viridiplantae</taxon>
        <taxon>Streptophyta</taxon>
        <taxon>Embryophyta</taxon>
        <taxon>Tracheophyta</taxon>
        <taxon>Polypodiopsida</taxon>
        <taxon>Polypodiidae</taxon>
        <taxon>Polypodiales</taxon>
        <taxon>Pteridineae</taxon>
        <taxon>Pteridaceae</taxon>
        <taxon>Vittarioideae</taxon>
        <taxon>Adiantum</taxon>
    </lineage>
</organism>
<evidence type="ECO:0000256" key="6">
    <source>
        <dbReference type="ARBA" id="ARBA00022884"/>
    </source>
</evidence>
<dbReference type="GO" id="GO:0045910">
    <property type="term" value="P:negative regulation of DNA recombination"/>
    <property type="evidence" value="ECO:0007669"/>
    <property type="project" value="InterPro"/>
</dbReference>
<dbReference type="Gene3D" id="3.40.50.300">
    <property type="entry name" value="P-loop containing nucleotide triphosphate hydrolases"/>
    <property type="match status" value="1"/>
</dbReference>
<evidence type="ECO:0000256" key="3">
    <source>
        <dbReference type="ARBA" id="ARBA00022741"/>
    </source>
</evidence>
<comment type="caution">
    <text evidence="10">The sequence shown here is derived from an EMBL/GenBank/DDBJ whole genome shotgun (WGS) entry which is preliminary data.</text>
</comment>
<evidence type="ECO:0000256" key="1">
    <source>
        <dbReference type="ARBA" id="ARBA00022528"/>
    </source>
</evidence>
<accession>A0A9D4VC44</accession>
<dbReference type="InterPro" id="IPR007696">
    <property type="entry name" value="DNA_mismatch_repair_MutS_core"/>
</dbReference>
<dbReference type="InterPro" id="IPR045076">
    <property type="entry name" value="MutS"/>
</dbReference>
<evidence type="ECO:0000259" key="9">
    <source>
        <dbReference type="SMART" id="SM00534"/>
    </source>
</evidence>
<evidence type="ECO:0000256" key="5">
    <source>
        <dbReference type="ARBA" id="ARBA00022840"/>
    </source>
</evidence>
<keyword evidence="3" id="KW-0547">Nucleotide-binding</keyword>
<reference evidence="10" key="1">
    <citation type="submission" date="2021-01" db="EMBL/GenBank/DDBJ databases">
        <title>Adiantum capillus-veneris genome.</title>
        <authorList>
            <person name="Fang Y."/>
            <person name="Liao Q."/>
        </authorList>
    </citation>
    <scope>NUCLEOTIDE SEQUENCE</scope>
    <source>
        <strain evidence="10">H3</strain>
        <tissue evidence="10">Leaf</tissue>
    </source>
</reference>
<sequence length="812" mass="88707">MFAIHRPCSSEAQQRYPRTIMQAARMPCAAHPVASSSSRTPQLGRLKRNDCLSSSAQFRSAPFPNLGCLFHAVSAISELGVQLNEEALPSNNTSAKVKDAAELTLELLEWPRLLLVVSSFAGTASAKELIQNFELPSARGESECLLSMTAAAIDLLSLLGSSLDFGGIQSKLMDSCLLRLQKGFVINGQEAAAIAMLLQFTETIQHDLKTSMEQNVRSENVLRVFLDTICTMGVQQEVAKAISKTVDEDGNVKDGASPELQRARVQYRMLETKVQELVKGMLREQEVGASTQEVDGRYCIAVSNEYQRTFPGLLLKSGGSTSYIEPVVLVSLNDKLGEARAAVSKAEYEALRVLTKKLLSLVESLTSLLEAVIQLDVVVARAKFSLMYEGSMPAFTGAQVETKSPKPGQGLSLQLRHAYHPLLLHQYKEHLHLQRARIRTRQKEASMELLPPVSIDISVAWNTRVVTITGPNTGGKTAAMKTLGLTALMAKSGLYVLAKEPAFLPWFDAVFADIGDEQSLFQSLSTFSGHLRRINDIKKLSTKDSLVLLDEVGTGTNPNEGAALGMSILESFASDKEGGAFLTIASTHHAELKTLKYSDNRFENASVEFDEESLKPTYRLLWGVPGRSCALNISERLGISKSILQAAERHLGLANAEINQVIMDLEKSKRDFENGIIEAEKYLKNAKVLHGNIKEAAEVVQEEEQNAAVQASNLIQEEAHKARASISSIHQRKLSILEKSPATMPSHAETSPVKGLILNLEGKEFIGRVGSTVFVPRLGKEAKVVQVLSGKRMVVVQSGSIQLRVSFSDVKL</sequence>
<feature type="domain" description="DNA mismatch repair protein MutS core" evidence="8">
    <location>
        <begin position="108"/>
        <end position="426"/>
    </location>
</feature>
<dbReference type="GO" id="GO:0030983">
    <property type="term" value="F:mismatched DNA binding"/>
    <property type="evidence" value="ECO:0007669"/>
    <property type="project" value="InterPro"/>
</dbReference>
<evidence type="ECO:0000256" key="7">
    <source>
        <dbReference type="ARBA" id="ARBA00023125"/>
    </source>
</evidence>
<keyword evidence="6" id="KW-0694">RNA-binding</keyword>
<keyword evidence="5" id="KW-0067">ATP-binding</keyword>
<dbReference type="NCBIfam" id="TIGR01069">
    <property type="entry name" value="mutS2"/>
    <property type="match status" value="1"/>
</dbReference>
<dbReference type="FunFam" id="3.40.50.300:FF:000830">
    <property type="entry name" value="Endonuclease MutS2"/>
    <property type="match status" value="1"/>
</dbReference>
<evidence type="ECO:0008006" key="12">
    <source>
        <dbReference type="Google" id="ProtNLM"/>
    </source>
</evidence>
<protein>
    <recommendedName>
        <fullName evidence="12">DNA mismatch repair proteins mutS family domain-containing protein</fullName>
    </recommendedName>
</protein>
<dbReference type="Pfam" id="PF20297">
    <property type="entry name" value="MSSS"/>
    <property type="match status" value="1"/>
</dbReference>
<dbReference type="SMART" id="SM00534">
    <property type="entry name" value="MUTSac"/>
    <property type="match status" value="1"/>
</dbReference>
<evidence type="ECO:0000256" key="4">
    <source>
        <dbReference type="ARBA" id="ARBA00022801"/>
    </source>
</evidence>
<dbReference type="GO" id="GO:0016887">
    <property type="term" value="F:ATP hydrolysis activity"/>
    <property type="evidence" value="ECO:0007669"/>
    <property type="project" value="InterPro"/>
</dbReference>
<evidence type="ECO:0000313" key="11">
    <source>
        <dbReference type="Proteomes" id="UP000886520"/>
    </source>
</evidence>
<dbReference type="InterPro" id="IPR005747">
    <property type="entry name" value="MutS2"/>
</dbReference>
<keyword evidence="7" id="KW-0238">DNA-binding</keyword>
<dbReference type="GO" id="GO:0005524">
    <property type="term" value="F:ATP binding"/>
    <property type="evidence" value="ECO:0007669"/>
    <property type="project" value="UniProtKB-KW"/>
</dbReference>
<dbReference type="SUPFAM" id="SSF52540">
    <property type="entry name" value="P-loop containing nucleoside triphosphate hydrolases"/>
    <property type="match status" value="1"/>
</dbReference>
<dbReference type="InterPro" id="IPR000432">
    <property type="entry name" value="DNA_mismatch_repair_MutS_C"/>
</dbReference>
<gene>
    <name evidence="10" type="ORF">GOP47_0003519</name>
</gene>
<dbReference type="InterPro" id="IPR036187">
    <property type="entry name" value="DNA_mismatch_repair_MutS_sf"/>
</dbReference>
<dbReference type="Proteomes" id="UP000886520">
    <property type="component" value="Chromosome 3"/>
</dbReference>
<proteinExistence type="predicted"/>
<dbReference type="GO" id="GO:0006298">
    <property type="term" value="P:mismatch repair"/>
    <property type="evidence" value="ECO:0007669"/>
    <property type="project" value="InterPro"/>
</dbReference>
<dbReference type="EMBL" id="JABFUD020000002">
    <property type="protein sequence ID" value="KAI5083776.1"/>
    <property type="molecule type" value="Genomic_DNA"/>
</dbReference>
<dbReference type="GO" id="GO:0140664">
    <property type="term" value="F:ATP-dependent DNA damage sensor activity"/>
    <property type="evidence" value="ECO:0007669"/>
    <property type="project" value="InterPro"/>
</dbReference>
<evidence type="ECO:0000313" key="10">
    <source>
        <dbReference type="EMBL" id="KAI5083776.1"/>
    </source>
</evidence>
<evidence type="ECO:0000259" key="8">
    <source>
        <dbReference type="SMART" id="SM00533"/>
    </source>
</evidence>
<dbReference type="Pfam" id="PF00488">
    <property type="entry name" value="MutS_V"/>
    <property type="match status" value="1"/>
</dbReference>
<evidence type="ECO:0000256" key="2">
    <source>
        <dbReference type="ARBA" id="ARBA00022730"/>
    </source>
</evidence>
<dbReference type="SMART" id="SM00533">
    <property type="entry name" value="MUTSd"/>
    <property type="match status" value="1"/>
</dbReference>
<name>A0A9D4VC44_ADICA</name>
<keyword evidence="1" id="KW-0150">Chloroplast</keyword>
<dbReference type="InterPro" id="IPR046893">
    <property type="entry name" value="MSSS"/>
</dbReference>
<dbReference type="GO" id="GO:0019843">
    <property type="term" value="F:rRNA binding"/>
    <property type="evidence" value="ECO:0007669"/>
    <property type="project" value="UniProtKB-KW"/>
</dbReference>
<feature type="domain" description="DNA mismatch repair proteins mutS family" evidence="9">
    <location>
        <begin position="463"/>
        <end position="652"/>
    </location>
</feature>
<keyword evidence="1" id="KW-0934">Plastid</keyword>
<keyword evidence="11" id="KW-1185">Reference proteome</keyword>
<dbReference type="GO" id="GO:0004519">
    <property type="term" value="F:endonuclease activity"/>
    <property type="evidence" value="ECO:0007669"/>
    <property type="project" value="InterPro"/>
</dbReference>
<dbReference type="PANTHER" id="PTHR48466">
    <property type="entry name" value="OS10G0509000 PROTEIN-RELATED"/>
    <property type="match status" value="1"/>
</dbReference>
<dbReference type="OrthoDB" id="1924787at2759"/>
<dbReference type="PANTHER" id="PTHR48466:SF2">
    <property type="entry name" value="OS10G0509000 PROTEIN"/>
    <property type="match status" value="1"/>
</dbReference>
<dbReference type="SUPFAM" id="SSF48334">
    <property type="entry name" value="DNA repair protein MutS, domain III"/>
    <property type="match status" value="1"/>
</dbReference>